<feature type="binding site" evidence="19">
    <location>
        <position position="684"/>
    </location>
    <ligand>
        <name>Zn(2+)</name>
        <dbReference type="ChEBI" id="CHEBI:29105"/>
    </ligand>
</feature>
<evidence type="ECO:0000256" key="9">
    <source>
        <dbReference type="ARBA" id="ARBA00022763"/>
    </source>
</evidence>
<dbReference type="GO" id="GO:0006303">
    <property type="term" value="P:double-strand break repair via nonhomologous end joining"/>
    <property type="evidence" value="ECO:0007669"/>
    <property type="project" value="EnsemblFungi"/>
</dbReference>
<evidence type="ECO:0000256" key="2">
    <source>
        <dbReference type="ARBA" id="ARBA00004123"/>
    </source>
</evidence>
<dbReference type="GO" id="GO:0007534">
    <property type="term" value="P:gene conversion at mating-type locus"/>
    <property type="evidence" value="ECO:0007669"/>
    <property type="project" value="EnsemblFungi"/>
</dbReference>
<feature type="coiled-coil region" evidence="20">
    <location>
        <begin position="397"/>
        <end position="525"/>
    </location>
</feature>
<keyword evidence="7 19" id="KW-0479">Metal-binding</keyword>
<dbReference type="VEuPathDB" id="FungiDB:GWK60_J07623"/>
<dbReference type="GO" id="GO:0005524">
    <property type="term" value="F:ATP binding"/>
    <property type="evidence" value="ECO:0007669"/>
    <property type="project" value="UniProtKB-KW"/>
</dbReference>
<evidence type="ECO:0000256" key="16">
    <source>
        <dbReference type="ARBA" id="ARBA00023242"/>
    </source>
</evidence>
<evidence type="ECO:0000256" key="6">
    <source>
        <dbReference type="ARBA" id="ARBA00022454"/>
    </source>
</evidence>
<name>A0A0W0E765_CANGB</name>
<comment type="cofactor">
    <cofactor evidence="1">
        <name>Zn(2+)</name>
        <dbReference type="ChEBI" id="CHEBI:29105"/>
    </cofactor>
</comment>
<sequence length="1305" mass="150610">MSAIYKLSIQGIRSFDSNDRETIEFGKPLTLIVGMNGSGKTTIIECLKYATTGDLPPNSKGGVFVHDPKITGEKDVRAQVKLAFTSTNGLSMIVTRNIQLLAKKTTTTFKTLEGQLVAINKSGERTTLSTRSVDLDSHVPLYLGVPKAILEYVIFCHQEDSLWPLSEPSNLKKKFDEIFQAMKFTKAIDNLKAIKKEMAVNIKLLTQSVEHLRIDRDRSRATKMKVKQLNEKINDYQSQVDDVEQELESINGSLDSLFKSNQNFQSVLSRIETLNASISAASTQIERLSNSIEKLDMPKVDLENLLKNFSESIEQKELDVKRLESKIASDRQKLENCQKQSNRLMLQQGELTAKKLQNENTLKSFQDTIRQIKDEHKLDLNAEEPPQRNVDHILKKKADMESSVNEAISKLEETKMNLKEKSDSIRNSINLEEQKLSYYESDIKQLATKLDQKQKQISSIPADIEEQLKAKKAVWSKLSKELQEFEKENNITDINNQIKSNNEELSKSELLAQQIETDLQNYSKKSELSTKLSVLIENMGEKQNEINKITTALLNDTMIKEWGLDDVKQLSFEFKTHYIALQKNIATNLKAFNEISKSQTELEYELNTCKGKVNNLQHKKEKLILNINSVLPEDCSIEDYDDVLLETEVSYKTALENLKMHQTTLEFNRKALEVAINNDCCYLCSRSFENTEFRSKILKELKEKTDTKFEESLKTTLEDEKEYLNNLRLAEKDIYNLNSISSESKALQDRISQLSKELDNKKSEVAEANTTIEKLKEKRDHCDNYIKPKMDKIDYLQKEIYNHEEEKNSLNDVIRSSAENGDSVTMEQLQDNQKSTRELIWKIRSEIESLQEQRENISSKNNTLINQIRQANDDVAEIEKQFDMKVTIQEQIANDKKHIEELTNSKESIKLHINDLSKSVEMLNKENSEKISTLDKDAKRKKGEFQSFNELVLQVNQLHHQLMQYNTSDEQHLQECERSIKELEKEMNILKNGLEADNHVLNEQSQKLYDSTGEKRNLLQNIELIDLKEQLLSMNNELSSLNAQNAEAERDKYQQESARLRTQYERLSAQNAGKLGEIRQIQNQIDSLTQQLRSDYKDIDDKYQKEWVELQTRSFANDDIDTYSKALDSAIMKYHSLKMEDINRIIDELWKRTYTGTDIDTIKICSDEVGSTTKGKSYNYRVVMYKQDAELDMRGRCSAGQKVLASIIIRLALSETFGINCGVIALDEPTTNLDEENIESLAKSLHNIIEFRKHQKNFQLIVITHDEKFLNHMNAASFTDHFFRVKRDDRLKSLIEWVDINKVTE</sequence>
<dbReference type="InterPro" id="IPR004584">
    <property type="entry name" value="Rad50_eukaryotes"/>
</dbReference>
<evidence type="ECO:0000256" key="1">
    <source>
        <dbReference type="ARBA" id="ARBA00001947"/>
    </source>
</evidence>
<comment type="caution">
    <text evidence="22">The sequence shown here is derived from an EMBL/GenBank/DDBJ whole genome shotgun (WGS) entry which is preliminary data.</text>
</comment>
<dbReference type="GO" id="GO:0003691">
    <property type="term" value="F:double-stranded telomeric DNA binding"/>
    <property type="evidence" value="ECO:0007669"/>
    <property type="project" value="EnsemblFungi"/>
</dbReference>
<keyword evidence="16" id="KW-0539">Nucleus</keyword>
<feature type="coiled-coil region" evidence="20">
    <location>
        <begin position="840"/>
        <end position="881"/>
    </location>
</feature>
<evidence type="ECO:0000256" key="17">
    <source>
        <dbReference type="ARBA" id="ARBA00023254"/>
    </source>
</evidence>
<keyword evidence="14 20" id="KW-0175">Coiled coil</keyword>
<keyword evidence="12" id="KW-0067">ATP-binding</keyword>
<dbReference type="GO" id="GO:1990918">
    <property type="term" value="P:double-strand break repair involved in meiotic recombination"/>
    <property type="evidence" value="ECO:0007669"/>
    <property type="project" value="EnsemblFungi"/>
</dbReference>
<dbReference type="GO" id="GO:0007129">
    <property type="term" value="P:homologous chromosome pairing at meiosis"/>
    <property type="evidence" value="ECO:0007669"/>
    <property type="project" value="EnsemblFungi"/>
</dbReference>
<dbReference type="PANTHER" id="PTHR18867">
    <property type="entry name" value="RAD50"/>
    <property type="match status" value="1"/>
</dbReference>
<dbReference type="GO" id="GO:0051880">
    <property type="term" value="F:G-quadruplex DNA binding"/>
    <property type="evidence" value="ECO:0007669"/>
    <property type="project" value="EnsemblFungi"/>
</dbReference>
<dbReference type="GO" id="GO:1990426">
    <property type="term" value="P:mitotic recombination-dependent replication fork processing"/>
    <property type="evidence" value="ECO:0007669"/>
    <property type="project" value="EnsemblFungi"/>
</dbReference>
<dbReference type="GO" id="GO:0007004">
    <property type="term" value="P:telomere maintenance via telomerase"/>
    <property type="evidence" value="ECO:0007669"/>
    <property type="project" value="TreeGrafter"/>
</dbReference>
<dbReference type="VEuPathDB" id="FungiDB:GVI51_J07645"/>
<keyword evidence="17" id="KW-0469">Meiosis</keyword>
<organism evidence="22 23">
    <name type="scientific">Candida glabrata</name>
    <name type="common">Yeast</name>
    <name type="synonym">Torulopsis glabrata</name>
    <dbReference type="NCBI Taxonomy" id="5478"/>
    <lineage>
        <taxon>Eukaryota</taxon>
        <taxon>Fungi</taxon>
        <taxon>Dikarya</taxon>
        <taxon>Ascomycota</taxon>
        <taxon>Saccharomycotina</taxon>
        <taxon>Saccharomycetes</taxon>
        <taxon>Saccharomycetales</taxon>
        <taxon>Saccharomycetaceae</taxon>
        <taxon>Nakaseomyces</taxon>
    </lineage>
</organism>
<dbReference type="NCBIfam" id="TIGR00606">
    <property type="entry name" value="rad50"/>
    <property type="match status" value="1"/>
</dbReference>
<keyword evidence="15" id="KW-0234">DNA repair</keyword>
<evidence type="ECO:0000256" key="8">
    <source>
        <dbReference type="ARBA" id="ARBA00022741"/>
    </source>
</evidence>
<dbReference type="InterPro" id="IPR038729">
    <property type="entry name" value="Rad50/SbcC_AAA"/>
</dbReference>
<dbReference type="GO" id="GO:0035861">
    <property type="term" value="C:site of double-strand break"/>
    <property type="evidence" value="ECO:0007669"/>
    <property type="project" value="EnsemblFungi"/>
</dbReference>
<dbReference type="GO" id="GO:0006284">
    <property type="term" value="P:base-excision repair"/>
    <property type="evidence" value="ECO:0007669"/>
    <property type="project" value="EnsemblFungi"/>
</dbReference>
<comment type="subcellular location">
    <subcellularLocation>
        <location evidence="3">Chromosome</location>
    </subcellularLocation>
    <subcellularLocation>
        <location evidence="2">Nucleus</location>
    </subcellularLocation>
</comment>
<keyword evidence="6" id="KW-0158">Chromosome</keyword>
<dbReference type="GO" id="GO:0016887">
    <property type="term" value="F:ATP hydrolysis activity"/>
    <property type="evidence" value="ECO:0007669"/>
    <property type="project" value="EnsemblFungi"/>
</dbReference>
<gene>
    <name evidence="22" type="ORF">AO440_003100</name>
</gene>
<keyword evidence="9" id="KW-0227">DNA damage</keyword>
<dbReference type="PROSITE" id="PS51131">
    <property type="entry name" value="ZN_HOOK"/>
    <property type="match status" value="1"/>
</dbReference>
<dbReference type="GO" id="GO:0042138">
    <property type="term" value="P:meiotic DNA double-strand break formation"/>
    <property type="evidence" value="ECO:0007669"/>
    <property type="project" value="EnsemblFungi"/>
</dbReference>
<dbReference type="InterPro" id="IPR013134">
    <property type="entry name" value="Zn_hook_RAD50"/>
</dbReference>
<dbReference type="GO" id="GO:0000794">
    <property type="term" value="C:condensed nuclear chromosome"/>
    <property type="evidence" value="ECO:0007669"/>
    <property type="project" value="TreeGrafter"/>
</dbReference>
<evidence type="ECO:0000256" key="11">
    <source>
        <dbReference type="ARBA" id="ARBA00022833"/>
    </source>
</evidence>
<dbReference type="VEuPathDB" id="FungiDB:B1J91_J07788g"/>
<evidence type="ECO:0000313" key="23">
    <source>
        <dbReference type="Proteomes" id="UP000054886"/>
    </source>
</evidence>
<evidence type="ECO:0000256" key="18">
    <source>
        <dbReference type="ARBA" id="ARBA00049360"/>
    </source>
</evidence>
<comment type="catalytic activity">
    <reaction evidence="18">
        <text>ATP + H2O = ADP + phosphate + H(+)</text>
        <dbReference type="Rhea" id="RHEA:13065"/>
        <dbReference type="ChEBI" id="CHEBI:15377"/>
        <dbReference type="ChEBI" id="CHEBI:15378"/>
        <dbReference type="ChEBI" id="CHEBI:30616"/>
        <dbReference type="ChEBI" id="CHEBI:43474"/>
        <dbReference type="ChEBI" id="CHEBI:456216"/>
    </reaction>
</comment>
<evidence type="ECO:0000256" key="4">
    <source>
        <dbReference type="ARBA" id="ARBA00009439"/>
    </source>
</evidence>
<dbReference type="GO" id="GO:0046872">
    <property type="term" value="F:metal ion binding"/>
    <property type="evidence" value="ECO:0007669"/>
    <property type="project" value="UniProtKB-UniRule"/>
</dbReference>
<dbReference type="Gene3D" id="1.10.287.1490">
    <property type="match status" value="1"/>
</dbReference>
<keyword evidence="8" id="KW-0547">Nucleotide-binding</keyword>
<evidence type="ECO:0000256" key="20">
    <source>
        <dbReference type="SAM" id="Coils"/>
    </source>
</evidence>
<evidence type="ECO:0000256" key="5">
    <source>
        <dbReference type="ARBA" id="ARBA00017893"/>
    </source>
</evidence>
<keyword evidence="10" id="KW-0378">Hydrolase</keyword>
<dbReference type="GO" id="GO:0000729">
    <property type="term" value="P:DNA double-strand break processing"/>
    <property type="evidence" value="ECO:0007669"/>
    <property type="project" value="EnsemblFungi"/>
</dbReference>
<keyword evidence="13" id="KW-0460">Magnesium</keyword>
<evidence type="ECO:0000256" key="12">
    <source>
        <dbReference type="ARBA" id="ARBA00022840"/>
    </source>
</evidence>
<keyword evidence="11 19" id="KW-0862">Zinc</keyword>
<dbReference type="OrthoDB" id="18797at2759"/>
<dbReference type="FunFam" id="3.40.50.300:FF:001195">
    <property type="entry name" value="DNA repair protein rad50"/>
    <property type="match status" value="1"/>
</dbReference>
<comment type="similarity">
    <text evidence="4">Belongs to the SMC family. RAD50 subfamily.</text>
</comment>
<dbReference type="GO" id="GO:0031573">
    <property type="term" value="P:mitotic intra-S DNA damage checkpoint signaling"/>
    <property type="evidence" value="ECO:0007669"/>
    <property type="project" value="EnsemblFungi"/>
</dbReference>
<reference evidence="22 23" key="1">
    <citation type="submission" date="2015-10" db="EMBL/GenBank/DDBJ databases">
        <title>Draft genomes sequences of Candida glabrata isolates 1A, 1B, 2A, 2B, 3A and 3B.</title>
        <authorList>
            <person name="Haavelsrud O.E."/>
            <person name="Gaustad P."/>
        </authorList>
    </citation>
    <scope>NUCLEOTIDE SEQUENCE [LARGE SCALE GENOMIC DNA]</scope>
    <source>
        <strain evidence="22">910700640</strain>
    </source>
</reference>
<feature type="coiled-coil region" evidence="20">
    <location>
        <begin position="737"/>
        <end position="778"/>
    </location>
</feature>
<protein>
    <recommendedName>
        <fullName evidence="5">DNA repair protein RAD50</fullName>
    </recommendedName>
</protein>
<dbReference type="GO" id="GO:0030870">
    <property type="term" value="C:Mre11 complex"/>
    <property type="evidence" value="ECO:0007669"/>
    <property type="project" value="EnsemblFungi"/>
</dbReference>
<dbReference type="GO" id="GO:0062176">
    <property type="term" value="P:R-loop processing"/>
    <property type="evidence" value="ECO:0007669"/>
    <property type="project" value="EnsemblFungi"/>
</dbReference>
<accession>A0A0W0E765</accession>
<dbReference type="GO" id="GO:0000722">
    <property type="term" value="P:telomere maintenance via recombination"/>
    <property type="evidence" value="ECO:0007669"/>
    <property type="project" value="EnsemblFungi"/>
</dbReference>
<evidence type="ECO:0000256" key="10">
    <source>
        <dbReference type="ARBA" id="ARBA00022801"/>
    </source>
</evidence>
<dbReference type="GO" id="GO:0097552">
    <property type="term" value="P:mitochondrial double-strand break repair via homologous recombination"/>
    <property type="evidence" value="ECO:0007669"/>
    <property type="project" value="EnsemblFungi"/>
</dbReference>
<dbReference type="Gene3D" id="3.40.50.300">
    <property type="entry name" value="P-loop containing nucleotide triphosphate hydrolases"/>
    <property type="match status" value="2"/>
</dbReference>
<evidence type="ECO:0000256" key="3">
    <source>
        <dbReference type="ARBA" id="ARBA00004286"/>
    </source>
</evidence>
<feature type="coiled-coil region" evidence="20">
    <location>
        <begin position="1024"/>
        <end position="1098"/>
    </location>
</feature>
<feature type="binding site" evidence="19">
    <location>
        <position position="681"/>
    </location>
    <ligand>
        <name>Zn(2+)</name>
        <dbReference type="ChEBI" id="CHEBI:29105"/>
    </ligand>
</feature>
<feature type="domain" description="Zinc-hook" evidence="21">
    <location>
        <begin position="634"/>
        <end position="735"/>
    </location>
</feature>
<evidence type="ECO:0000256" key="13">
    <source>
        <dbReference type="ARBA" id="ARBA00022842"/>
    </source>
</evidence>
<dbReference type="GO" id="GO:0010520">
    <property type="term" value="P:regulation of reciprocal meiotic recombination"/>
    <property type="evidence" value="ECO:0007669"/>
    <property type="project" value="EnsemblFungi"/>
</dbReference>
<evidence type="ECO:0000313" key="22">
    <source>
        <dbReference type="EMBL" id="KTB11117.1"/>
    </source>
</evidence>
<dbReference type="GO" id="GO:0043047">
    <property type="term" value="F:single-stranded telomeric DNA binding"/>
    <property type="evidence" value="ECO:0007669"/>
    <property type="project" value="EnsemblFungi"/>
</dbReference>
<dbReference type="InterPro" id="IPR027417">
    <property type="entry name" value="P-loop_NTPase"/>
</dbReference>
<dbReference type="Proteomes" id="UP000054886">
    <property type="component" value="Unassembled WGS sequence"/>
</dbReference>
<proteinExistence type="inferred from homology"/>
<evidence type="ECO:0000259" key="21">
    <source>
        <dbReference type="PROSITE" id="PS51131"/>
    </source>
</evidence>
<feature type="coiled-coil region" evidence="20">
    <location>
        <begin position="966"/>
        <end position="1000"/>
    </location>
</feature>
<dbReference type="Pfam" id="PF13476">
    <property type="entry name" value="AAA_23"/>
    <property type="match status" value="1"/>
</dbReference>
<feature type="coiled-coil region" evidence="20">
    <location>
        <begin position="219"/>
        <end position="340"/>
    </location>
</feature>
<evidence type="ECO:0000256" key="7">
    <source>
        <dbReference type="ARBA" id="ARBA00022723"/>
    </source>
</evidence>
<evidence type="ECO:0000256" key="19">
    <source>
        <dbReference type="PROSITE-ProRule" id="PRU00471"/>
    </source>
</evidence>
<evidence type="ECO:0000256" key="14">
    <source>
        <dbReference type="ARBA" id="ARBA00023054"/>
    </source>
</evidence>
<dbReference type="Pfam" id="PF13558">
    <property type="entry name" value="SbcC_Walker_B"/>
    <property type="match status" value="1"/>
</dbReference>
<dbReference type="EMBL" id="LLZZ01000043">
    <property type="protein sequence ID" value="KTB11117.1"/>
    <property type="molecule type" value="Genomic_DNA"/>
</dbReference>
<dbReference type="VEuPathDB" id="FungiDB:CAGL0J07788g"/>
<dbReference type="GO" id="GO:0004017">
    <property type="term" value="F:AMP kinase activity"/>
    <property type="evidence" value="ECO:0007669"/>
    <property type="project" value="EnsemblFungi"/>
</dbReference>
<dbReference type="PANTHER" id="PTHR18867:SF12">
    <property type="entry name" value="DNA REPAIR PROTEIN RAD50"/>
    <property type="match status" value="1"/>
</dbReference>
<dbReference type="SUPFAM" id="SSF52540">
    <property type="entry name" value="P-loop containing nucleoside triphosphate hydrolases"/>
    <property type="match status" value="1"/>
</dbReference>
<evidence type="ECO:0000256" key="15">
    <source>
        <dbReference type="ARBA" id="ARBA00023204"/>
    </source>
</evidence>
<dbReference type="GO" id="GO:0035753">
    <property type="term" value="P:maintenance of DNA trinucleotide repeats"/>
    <property type="evidence" value="ECO:0007669"/>
    <property type="project" value="EnsemblFungi"/>
</dbReference>
<dbReference type="GO" id="GO:0120290">
    <property type="term" value="P:stalled replication fork localization to nuclear periphery"/>
    <property type="evidence" value="ECO:0007669"/>
    <property type="project" value="EnsemblFungi"/>
</dbReference>
<dbReference type="FunFam" id="3.40.50.300:FF:000593">
    <property type="entry name" value="DNA repair protein RAD50"/>
    <property type="match status" value="1"/>
</dbReference>
<dbReference type="Pfam" id="PF04423">
    <property type="entry name" value="Rad50_zn_hook"/>
    <property type="match status" value="1"/>
</dbReference>